<feature type="transmembrane region" description="Helical" evidence="1">
    <location>
        <begin position="45"/>
        <end position="63"/>
    </location>
</feature>
<dbReference type="GeneID" id="29556288"/>
<keyword evidence="1" id="KW-0472">Membrane</keyword>
<dbReference type="RefSeq" id="WP_043553631.1">
    <property type="nucleotide sequence ID" value="NZ_CALAZD010000162.1"/>
</dbReference>
<dbReference type="EMBL" id="LHZZ01000589">
    <property type="protein sequence ID" value="KXV74709.1"/>
    <property type="molecule type" value="Genomic_DNA"/>
</dbReference>
<dbReference type="EMBL" id="JOPG01000016">
    <property type="protein sequence ID" value="OUJ05799.1"/>
    <property type="molecule type" value="Genomic_DNA"/>
</dbReference>
<protein>
    <submittedName>
        <fullName evidence="2">Uncharacterized protein</fullName>
    </submittedName>
</protein>
<evidence type="ECO:0000313" key="4">
    <source>
        <dbReference type="EMBL" id="KXV74709.1"/>
    </source>
</evidence>
<evidence type="ECO:0000313" key="3">
    <source>
        <dbReference type="EMBL" id="KXV68393.1"/>
    </source>
</evidence>
<dbReference type="Proteomes" id="UP000242683">
    <property type="component" value="Unassembled WGS sequence"/>
</dbReference>
<keyword evidence="1" id="KW-0812">Transmembrane</keyword>
<evidence type="ECO:0000313" key="9">
    <source>
        <dbReference type="Proteomes" id="UP000242683"/>
    </source>
</evidence>
<evidence type="ECO:0000313" key="6">
    <source>
        <dbReference type="Proteomes" id="UP000075377"/>
    </source>
</evidence>
<accession>A0A087PJR0</accession>
<sequence length="64" mass="7187">MQLDPRDFSSFPIARTILVIVGCGLLIYCFQYYLVLPPDSPEHVMRHVAALIVGTLILLGTIWV</sequence>
<dbReference type="OrthoDB" id="7225336at2"/>
<dbReference type="EMBL" id="LHZX01000309">
    <property type="protein sequence ID" value="KXV68393.1"/>
    <property type="molecule type" value="Genomic_DNA"/>
</dbReference>
<dbReference type="AlphaFoldDB" id="A0A087PJR0"/>
<dbReference type="Proteomes" id="UP000075538">
    <property type="component" value="Unassembled WGS sequence"/>
</dbReference>
<dbReference type="Proteomes" id="UP000075526">
    <property type="component" value="Unassembled WGS sequence"/>
</dbReference>
<name>A0A087PJR0_9PROT</name>
<keyword evidence="1" id="KW-1133">Transmembrane helix</keyword>
<reference evidence="5" key="2">
    <citation type="submission" date="2014-06" db="EMBL/GenBank/DDBJ databases">
        <authorList>
            <person name="Ju J."/>
            <person name="Zhang J."/>
        </authorList>
    </citation>
    <scope>NUCLEOTIDE SEQUENCE [LARGE SCALE GENOMIC DNA]</scope>
    <source>
        <strain evidence="5">DsW_057</strain>
    </source>
</reference>
<dbReference type="EMBL" id="LHZF01000173">
    <property type="protein sequence ID" value="KXV14421.1"/>
    <property type="molecule type" value="Genomic_DNA"/>
</dbReference>
<feature type="transmembrane region" description="Helical" evidence="1">
    <location>
        <begin position="12"/>
        <end position="33"/>
    </location>
</feature>
<comment type="caution">
    <text evidence="2">The sequence shown here is derived from an EMBL/GenBank/DDBJ whole genome shotgun (WGS) entry which is preliminary data.</text>
</comment>
<evidence type="ECO:0000313" key="2">
    <source>
        <dbReference type="EMBL" id="KXV14421.1"/>
    </source>
</evidence>
<reference evidence="6 7" key="3">
    <citation type="submission" date="2015-06" db="EMBL/GenBank/DDBJ databases">
        <title>Improved classification and identification of acetic acid bacteria using matrix-assisted laser desorption/ionization time-of-flight mass spectrometry; Gluconobacter nephelii and Gluconobacter uchimurae are later heterotypic synonyms of Gluconobacter japonicus and Gluconobacter oxydans, respectively.</title>
        <authorList>
            <person name="Li L."/>
            <person name="Cleenwerck I."/>
            <person name="De Vuyst L."/>
            <person name="Vandamme P."/>
        </authorList>
    </citation>
    <scope>NUCLEOTIDE SEQUENCE [LARGE SCALE GENOMIC DNA]</scope>
    <source>
        <strain evidence="2 7">LMG 1552</strain>
        <strain evidence="4 8">LMG 1604</strain>
        <strain evidence="3 6">LMG 1699</strain>
    </source>
</reference>
<evidence type="ECO:0000313" key="8">
    <source>
        <dbReference type="Proteomes" id="UP000075538"/>
    </source>
</evidence>
<evidence type="ECO:0000313" key="7">
    <source>
        <dbReference type="Proteomes" id="UP000075526"/>
    </source>
</evidence>
<dbReference type="Proteomes" id="UP000075377">
    <property type="component" value="Unassembled WGS sequence"/>
</dbReference>
<reference evidence="9" key="1">
    <citation type="submission" date="2014-06" db="EMBL/GenBank/DDBJ databases">
        <authorList>
            <person name="Winans N.J."/>
            <person name="Newell P.D."/>
            <person name="Douglas A.E."/>
        </authorList>
    </citation>
    <scope>NUCLEOTIDE SEQUENCE [LARGE SCALE GENOMIC DNA]</scope>
    <source>
        <strain evidence="9">DsW_057</strain>
    </source>
</reference>
<evidence type="ECO:0000256" key="1">
    <source>
        <dbReference type="SAM" id="Phobius"/>
    </source>
</evidence>
<dbReference type="PATRIC" id="fig|178901.10.peg.2963"/>
<gene>
    <name evidence="2" type="ORF">AD933_12775</name>
    <name evidence="3" type="ORF">AD951_11665</name>
    <name evidence="4" type="ORF">AD953_10495</name>
    <name evidence="5" type="ORF">HK23_03935</name>
</gene>
<organism evidence="2 7">
    <name type="scientific">Acetobacter malorum</name>
    <dbReference type="NCBI Taxonomy" id="178901"/>
    <lineage>
        <taxon>Bacteria</taxon>
        <taxon>Pseudomonadati</taxon>
        <taxon>Pseudomonadota</taxon>
        <taxon>Alphaproteobacteria</taxon>
        <taxon>Acetobacterales</taxon>
        <taxon>Acetobacteraceae</taxon>
        <taxon>Acetobacter</taxon>
    </lineage>
</organism>
<proteinExistence type="predicted"/>
<evidence type="ECO:0000313" key="5">
    <source>
        <dbReference type="EMBL" id="OUJ05799.1"/>
    </source>
</evidence>